<keyword evidence="5" id="KW-0539">Nucleus</keyword>
<evidence type="ECO:0000256" key="4">
    <source>
        <dbReference type="ARBA" id="ARBA00023163"/>
    </source>
</evidence>
<evidence type="ECO:0000313" key="8">
    <source>
        <dbReference type="EMBL" id="KAG8236579.1"/>
    </source>
</evidence>
<proteinExistence type="predicted"/>
<evidence type="ECO:0000313" key="9">
    <source>
        <dbReference type="Proteomes" id="UP000792457"/>
    </source>
</evidence>
<organism evidence="8 9">
    <name type="scientific">Ladona fulva</name>
    <name type="common">Scarce chaser dragonfly</name>
    <name type="synonym">Libellula fulva</name>
    <dbReference type="NCBI Taxonomy" id="123851"/>
    <lineage>
        <taxon>Eukaryota</taxon>
        <taxon>Metazoa</taxon>
        <taxon>Ecdysozoa</taxon>
        <taxon>Arthropoda</taxon>
        <taxon>Hexapoda</taxon>
        <taxon>Insecta</taxon>
        <taxon>Pterygota</taxon>
        <taxon>Palaeoptera</taxon>
        <taxon>Odonata</taxon>
        <taxon>Epiprocta</taxon>
        <taxon>Anisoptera</taxon>
        <taxon>Libelluloidea</taxon>
        <taxon>Libellulidae</taxon>
        <taxon>Ladona</taxon>
    </lineage>
</organism>
<feature type="domain" description="Myb-like" evidence="6">
    <location>
        <begin position="311"/>
        <end position="355"/>
    </location>
</feature>
<evidence type="ECO:0000256" key="3">
    <source>
        <dbReference type="ARBA" id="ARBA00023125"/>
    </source>
</evidence>
<keyword evidence="4" id="KW-0804">Transcription</keyword>
<dbReference type="PANTHER" id="PTHR46621:SF1">
    <property type="entry name" value="SNRNA-ACTIVATING PROTEIN COMPLEX SUBUNIT 4"/>
    <property type="match status" value="1"/>
</dbReference>
<dbReference type="Gene3D" id="1.10.10.60">
    <property type="entry name" value="Homeodomain-like"/>
    <property type="match status" value="4"/>
</dbReference>
<dbReference type="GO" id="GO:0019185">
    <property type="term" value="C:snRNA-activating protein complex"/>
    <property type="evidence" value="ECO:0007669"/>
    <property type="project" value="TreeGrafter"/>
</dbReference>
<evidence type="ECO:0000256" key="1">
    <source>
        <dbReference type="ARBA" id="ARBA00004123"/>
    </source>
</evidence>
<comment type="caution">
    <text evidence="8">The sequence shown here is derived from an EMBL/GenBank/DDBJ whole genome shotgun (WGS) entry which is preliminary data.</text>
</comment>
<evidence type="ECO:0000259" key="7">
    <source>
        <dbReference type="PROSITE" id="PS51294"/>
    </source>
</evidence>
<dbReference type="Proteomes" id="UP000792457">
    <property type="component" value="Unassembled WGS sequence"/>
</dbReference>
<comment type="subcellular location">
    <subcellularLocation>
        <location evidence="1">Nucleus</location>
    </subcellularLocation>
</comment>
<feature type="domain" description="Myb-like" evidence="6">
    <location>
        <begin position="158"/>
        <end position="210"/>
    </location>
</feature>
<accession>A0A8K0KLP7</accession>
<evidence type="ECO:0000256" key="5">
    <source>
        <dbReference type="ARBA" id="ARBA00023242"/>
    </source>
</evidence>
<feature type="domain" description="HTH myb-type" evidence="7">
    <location>
        <begin position="266"/>
        <end position="320"/>
    </location>
</feature>
<dbReference type="GO" id="GO:0042795">
    <property type="term" value="P:snRNA transcription by RNA polymerase II"/>
    <property type="evidence" value="ECO:0007669"/>
    <property type="project" value="TreeGrafter"/>
</dbReference>
<dbReference type="InterPro" id="IPR051575">
    <property type="entry name" value="Myb-like_DNA-bd"/>
</dbReference>
<feature type="non-terminal residue" evidence="8">
    <location>
        <position position="1"/>
    </location>
</feature>
<dbReference type="InterPro" id="IPR001005">
    <property type="entry name" value="SANT/Myb"/>
</dbReference>
<dbReference type="OrthoDB" id="2143914at2759"/>
<dbReference type="SMART" id="SM00717">
    <property type="entry name" value="SANT"/>
    <property type="match status" value="4"/>
</dbReference>
<dbReference type="InterPro" id="IPR017930">
    <property type="entry name" value="Myb_dom"/>
</dbReference>
<keyword evidence="3" id="KW-0238">DNA-binding</keyword>
<gene>
    <name evidence="8" type="ORF">J437_LFUL015765</name>
</gene>
<keyword evidence="9" id="KW-1185">Reference proteome</keyword>
<dbReference type="SUPFAM" id="SSF46689">
    <property type="entry name" value="Homeodomain-like"/>
    <property type="match status" value="3"/>
</dbReference>
<dbReference type="CDD" id="cd00167">
    <property type="entry name" value="SANT"/>
    <property type="match status" value="3"/>
</dbReference>
<dbReference type="GO" id="GO:0001006">
    <property type="term" value="F:RNA polymerase III type 3 promoter sequence-specific DNA binding"/>
    <property type="evidence" value="ECO:0007669"/>
    <property type="project" value="TreeGrafter"/>
</dbReference>
<dbReference type="PANTHER" id="PTHR46621">
    <property type="entry name" value="SNRNA-ACTIVATING PROTEIN COMPLEX SUBUNIT 4"/>
    <property type="match status" value="1"/>
</dbReference>
<dbReference type="GO" id="GO:0000978">
    <property type="term" value="F:RNA polymerase II cis-regulatory region sequence-specific DNA binding"/>
    <property type="evidence" value="ECO:0007669"/>
    <property type="project" value="TreeGrafter"/>
</dbReference>
<reference evidence="8" key="1">
    <citation type="submission" date="2013-04" db="EMBL/GenBank/DDBJ databases">
        <authorList>
            <person name="Qu J."/>
            <person name="Murali S.C."/>
            <person name="Bandaranaike D."/>
            <person name="Bellair M."/>
            <person name="Blankenburg K."/>
            <person name="Chao H."/>
            <person name="Dinh H."/>
            <person name="Doddapaneni H."/>
            <person name="Downs B."/>
            <person name="Dugan-Rocha S."/>
            <person name="Elkadiri S."/>
            <person name="Gnanaolivu R.D."/>
            <person name="Hernandez B."/>
            <person name="Javaid M."/>
            <person name="Jayaseelan J.C."/>
            <person name="Lee S."/>
            <person name="Li M."/>
            <person name="Ming W."/>
            <person name="Munidasa M."/>
            <person name="Muniz J."/>
            <person name="Nguyen L."/>
            <person name="Ongeri F."/>
            <person name="Osuji N."/>
            <person name="Pu L.-L."/>
            <person name="Puazo M."/>
            <person name="Qu C."/>
            <person name="Quiroz J."/>
            <person name="Raj R."/>
            <person name="Weissenberger G."/>
            <person name="Xin Y."/>
            <person name="Zou X."/>
            <person name="Han Y."/>
            <person name="Richards S."/>
            <person name="Worley K."/>
            <person name="Muzny D."/>
            <person name="Gibbs R."/>
        </authorList>
    </citation>
    <scope>NUCLEOTIDE SEQUENCE</scope>
    <source>
        <strain evidence="8">Sampled in the wild</strain>
    </source>
</reference>
<keyword evidence="2" id="KW-0805">Transcription regulation</keyword>
<dbReference type="PROSITE" id="PS50090">
    <property type="entry name" value="MYB_LIKE"/>
    <property type="match status" value="3"/>
</dbReference>
<dbReference type="InterPro" id="IPR009057">
    <property type="entry name" value="Homeodomain-like_sf"/>
</dbReference>
<dbReference type="EMBL" id="KZ309044">
    <property type="protein sequence ID" value="KAG8236579.1"/>
    <property type="molecule type" value="Genomic_DNA"/>
</dbReference>
<evidence type="ECO:0000259" key="6">
    <source>
        <dbReference type="PROSITE" id="PS50090"/>
    </source>
</evidence>
<dbReference type="AlphaFoldDB" id="A0A8K0KLP7"/>
<name>A0A8K0KLP7_LADFU</name>
<dbReference type="GO" id="GO:0005634">
    <property type="term" value="C:nucleus"/>
    <property type="evidence" value="ECO:0007669"/>
    <property type="project" value="UniProtKB-SubCell"/>
</dbReference>
<sequence length="374" mass="43722">MDDPGDIEMLNLDCSNLSTDEEDDINNYDDLSELCDRDLDPDDLELVENEERVPSDCKKLEEAVKANAIEMKTSELIKMQGNVLQKLRSSDLSAAEEKRLSAELRGINQKIQCVKNMNTIALFGDVNKSFDWLKITAEAFGELRCSEEVQAMWVLCRHPSINRKHWTVAESRALKEIALRNKEQDWANIAVELNTNRSQFQCVIQYQRHVNEDLLNHKWTDEEDEMLRRVISKCRVGDTIPWSTVTMCMTNRTRTQVYHRWQNSINPDIRKGRFTAEEDCLIMAGVKRFGKDFSRISELLPGRTTAQIYARYTQEEDALLLKLVEEEGCDKWYKLTKHFNGRNRNQVRHRYNFLKEWRARNPDSAIDEAPRRNV</sequence>
<feature type="domain" description="HTH myb-type" evidence="7">
    <location>
        <begin position="211"/>
        <end position="263"/>
    </location>
</feature>
<feature type="domain" description="Myb-like" evidence="6">
    <location>
        <begin position="211"/>
        <end position="265"/>
    </location>
</feature>
<dbReference type="Pfam" id="PF13921">
    <property type="entry name" value="Myb_DNA-bind_6"/>
    <property type="match status" value="1"/>
</dbReference>
<reference evidence="8" key="2">
    <citation type="submission" date="2017-10" db="EMBL/GenBank/DDBJ databases">
        <title>Ladona fulva Genome sequencing and assembly.</title>
        <authorList>
            <person name="Murali S."/>
            <person name="Richards S."/>
            <person name="Bandaranaike D."/>
            <person name="Bellair M."/>
            <person name="Blankenburg K."/>
            <person name="Chao H."/>
            <person name="Dinh H."/>
            <person name="Doddapaneni H."/>
            <person name="Dugan-Rocha S."/>
            <person name="Elkadiri S."/>
            <person name="Gnanaolivu R."/>
            <person name="Hernandez B."/>
            <person name="Skinner E."/>
            <person name="Javaid M."/>
            <person name="Lee S."/>
            <person name="Li M."/>
            <person name="Ming W."/>
            <person name="Munidasa M."/>
            <person name="Muniz J."/>
            <person name="Nguyen L."/>
            <person name="Hughes D."/>
            <person name="Osuji N."/>
            <person name="Pu L.-L."/>
            <person name="Puazo M."/>
            <person name="Qu C."/>
            <person name="Quiroz J."/>
            <person name="Raj R."/>
            <person name="Weissenberger G."/>
            <person name="Xin Y."/>
            <person name="Zou X."/>
            <person name="Han Y."/>
            <person name="Worley K."/>
            <person name="Muzny D."/>
            <person name="Gibbs R."/>
        </authorList>
    </citation>
    <scope>NUCLEOTIDE SEQUENCE</scope>
    <source>
        <strain evidence="8">Sampled in the wild</strain>
    </source>
</reference>
<evidence type="ECO:0000256" key="2">
    <source>
        <dbReference type="ARBA" id="ARBA00023015"/>
    </source>
</evidence>
<dbReference type="PROSITE" id="PS51294">
    <property type="entry name" value="HTH_MYB"/>
    <property type="match status" value="2"/>
</dbReference>
<protein>
    <submittedName>
        <fullName evidence="8">Uncharacterized protein</fullName>
    </submittedName>
</protein>
<dbReference type="Pfam" id="PF00249">
    <property type="entry name" value="Myb_DNA-binding"/>
    <property type="match status" value="1"/>
</dbReference>
<dbReference type="GO" id="GO:0042796">
    <property type="term" value="P:snRNA transcription by RNA polymerase III"/>
    <property type="evidence" value="ECO:0007669"/>
    <property type="project" value="TreeGrafter"/>
</dbReference>